<name>Q5DZ32_ALIF1</name>
<dbReference type="STRING" id="312309.VF_A0894"/>
<reference evidence="3 4" key="1">
    <citation type="journal article" date="2005" name="Proc. Natl. Acad. Sci. U.S.A.">
        <title>Complete genome sequence of Vibrio fischeri: a symbiotic bacterium with pathogenic congeners.</title>
        <authorList>
            <person name="Ruby E.G."/>
            <person name="Urbanowski M."/>
            <person name="Campbell J."/>
            <person name="Dunn A."/>
            <person name="Faini M."/>
            <person name="Gunsalus R."/>
            <person name="Lostroh P."/>
            <person name="Lupp C."/>
            <person name="McCann J."/>
            <person name="Millikan D."/>
            <person name="Schaefer A."/>
            <person name="Stabb E."/>
            <person name="Stevens A."/>
            <person name="Visick K."/>
            <person name="Whistler C."/>
            <person name="Greenberg E.P."/>
        </authorList>
    </citation>
    <scope>NUCLEOTIDE SEQUENCE [LARGE SCALE GENOMIC DNA]</scope>
    <source>
        <strain evidence="4">ATCC 700601 / ES114</strain>
    </source>
</reference>
<dbReference type="SMART" id="SM00635">
    <property type="entry name" value="BID_2"/>
    <property type="match status" value="5"/>
</dbReference>
<dbReference type="Proteomes" id="UP000000537">
    <property type="component" value="Chromosome II"/>
</dbReference>
<dbReference type="EMBL" id="CP000021">
    <property type="protein sequence ID" value="AAW87964.1"/>
    <property type="molecule type" value="Genomic_DNA"/>
</dbReference>
<dbReference type="PATRIC" id="fig|312309.11.peg.3495"/>
<keyword evidence="1" id="KW-0732">Signal</keyword>
<organism evidence="3 4">
    <name type="scientific">Aliivibrio fischeri (strain ATCC 700601 / ES114)</name>
    <name type="common">Vibrio fischeri</name>
    <dbReference type="NCBI Taxonomy" id="312309"/>
    <lineage>
        <taxon>Bacteria</taxon>
        <taxon>Pseudomonadati</taxon>
        <taxon>Pseudomonadota</taxon>
        <taxon>Gammaproteobacteria</taxon>
        <taxon>Vibrionales</taxon>
        <taxon>Vibrionaceae</taxon>
        <taxon>Aliivibrio</taxon>
    </lineage>
</organism>
<evidence type="ECO:0000313" key="3">
    <source>
        <dbReference type="EMBL" id="AAW87964.1"/>
    </source>
</evidence>
<accession>Q5DZ32</accession>
<feature type="domain" description="BIG2" evidence="2">
    <location>
        <begin position="405"/>
        <end position="487"/>
    </location>
</feature>
<dbReference type="InterPro" id="IPR003343">
    <property type="entry name" value="Big_2"/>
</dbReference>
<dbReference type="OrthoDB" id="2348975at2"/>
<evidence type="ECO:0000313" key="4">
    <source>
        <dbReference type="Proteomes" id="UP000000537"/>
    </source>
</evidence>
<feature type="domain" description="BIG2" evidence="2">
    <location>
        <begin position="131"/>
        <end position="211"/>
    </location>
</feature>
<dbReference type="HOGENOM" id="CLU_456288_0_0_6"/>
<dbReference type="PROSITE" id="PS51257">
    <property type="entry name" value="PROKAR_LIPOPROTEIN"/>
    <property type="match status" value="1"/>
</dbReference>
<reference evidence="3 4" key="2">
    <citation type="journal article" date="2008" name="BMC Genomics">
        <title>Comparative genomics-based investigation of resequencing targets in Vibrio fischeri: focus on point miscalls and artefactual expansions.</title>
        <authorList>
            <person name="Mandel M.J."/>
            <person name="Stabb E.V."/>
            <person name="Ruby E.G."/>
        </authorList>
    </citation>
    <scope>NUCLEOTIDE SEQUENCE [LARGE SCALE GENOMIC DNA]</scope>
    <source>
        <strain evidence="4">ATCC 700601 / ES114</strain>
    </source>
</reference>
<evidence type="ECO:0000256" key="1">
    <source>
        <dbReference type="SAM" id="SignalP"/>
    </source>
</evidence>
<protein>
    <submittedName>
        <fullName evidence="3">Surface protein</fullName>
    </submittedName>
</protein>
<dbReference type="InterPro" id="IPR008964">
    <property type="entry name" value="Invasin/intimin_cell_adhesion"/>
</dbReference>
<feature type="domain" description="BIG2" evidence="2">
    <location>
        <begin position="491"/>
        <end position="573"/>
    </location>
</feature>
<feature type="domain" description="BIG2" evidence="2">
    <location>
        <begin position="227"/>
        <end position="308"/>
    </location>
</feature>
<sequence length="598" mass="65098">MNIMIKKRLKLKLILLVLTSLLLVSCKNDNDEDHSNISTITITPKEVPTQGVSGYVLRTVQQLELIAIAENRDNTTQDITKHVTWHSTVPEAAKMNGSSVVGVDIGETEISARYNGIESSNSIHIRVNYGNIKNLRITPAITSISKTLPVQLNLTSVFEDRTTANISTRRWSSSNEDVASVSITGLVTPKKVGETTITARKGRKKATAKIIVTDAELKKITLFPLNAYDGVTKVGVVIAPLGKKTQLKAMGTFDDHTARELDPSKVTWKSEDKQIATVSNRGEITPQKMGKINITATKDGISETLPLEVIHPKIAKIMIEPGAGDRIETPLGREVQLTVSGILTDGRKVQNLATHIRLLSTNAATMRYEIGKPAVLVPVTPGEATVTATVDGHIATSSITITPEVLERIIITPEKASVPLYGTIQLTAKGVFSNSNEPKDITNVAWDTTSRFGIVALDNKGKVTLLKDGDTNIIATKNSIQSTVTITSEDKLASISFPKKEYYIEKGKSGKPLEVIGTTQSGKQILLHNSSLKFHSNDSKVASVINGRITNPGQGSVTITAIYELWSDKGRKQLRAQMRFTCIEHVYSVTCRIPKPSR</sequence>
<keyword evidence="4" id="KW-1185">Reference proteome</keyword>
<dbReference type="AlphaFoldDB" id="Q5DZ32"/>
<dbReference type="eggNOG" id="COG5492">
    <property type="taxonomic scope" value="Bacteria"/>
</dbReference>
<dbReference type="Pfam" id="PF02368">
    <property type="entry name" value="Big_2"/>
    <property type="match status" value="3"/>
</dbReference>
<proteinExistence type="predicted"/>
<dbReference type="Gene3D" id="2.60.40.1080">
    <property type="match status" value="6"/>
</dbReference>
<feature type="signal peptide" evidence="1">
    <location>
        <begin position="1"/>
        <end position="30"/>
    </location>
</feature>
<feature type="chain" id="PRO_5004255023" evidence="1">
    <location>
        <begin position="31"/>
        <end position="598"/>
    </location>
</feature>
<evidence type="ECO:0000259" key="2">
    <source>
        <dbReference type="SMART" id="SM00635"/>
    </source>
</evidence>
<dbReference type="EnsemblBacteria" id="AAW87964">
    <property type="protein sequence ID" value="AAW87964"/>
    <property type="gene ID" value="VF_A0894"/>
</dbReference>
<gene>
    <name evidence="3" type="ordered locus">VF_A0894</name>
</gene>
<dbReference type="SUPFAM" id="SSF49373">
    <property type="entry name" value="Invasin/intimin cell-adhesion fragments"/>
    <property type="match status" value="2"/>
</dbReference>
<dbReference type="KEGG" id="vfi:VF_A0894"/>
<feature type="domain" description="BIG2" evidence="2">
    <location>
        <begin position="46"/>
        <end position="124"/>
    </location>
</feature>